<organism evidence="2 3">
    <name type="scientific">Halorarum halophilum</name>
    <dbReference type="NCBI Taxonomy" id="2743090"/>
    <lineage>
        <taxon>Archaea</taxon>
        <taxon>Methanobacteriati</taxon>
        <taxon>Methanobacteriota</taxon>
        <taxon>Stenosarchaea group</taxon>
        <taxon>Halobacteria</taxon>
        <taxon>Halobacteriales</taxon>
        <taxon>Haloferacaceae</taxon>
        <taxon>Halorarum</taxon>
    </lineage>
</organism>
<reference evidence="2 3" key="1">
    <citation type="submission" date="2020-07" db="EMBL/GenBank/DDBJ databases">
        <title>Gai3-2, isolated from salt lake.</title>
        <authorList>
            <person name="Cui H."/>
            <person name="Shi X."/>
        </authorList>
    </citation>
    <scope>NUCLEOTIDE SEQUENCE [LARGE SCALE GENOMIC DNA]</scope>
    <source>
        <strain evidence="2 3">Gai3-2</strain>
    </source>
</reference>
<evidence type="ECO:0000313" key="3">
    <source>
        <dbReference type="Proteomes" id="UP000509750"/>
    </source>
</evidence>
<dbReference type="Proteomes" id="UP000509750">
    <property type="component" value="Chromosome"/>
</dbReference>
<dbReference type="EMBL" id="CP058529">
    <property type="protein sequence ID" value="QLG28300.1"/>
    <property type="molecule type" value="Genomic_DNA"/>
</dbReference>
<protein>
    <submittedName>
        <fullName evidence="2">Uncharacterized protein</fullName>
    </submittedName>
</protein>
<dbReference type="AlphaFoldDB" id="A0A7D5KV20"/>
<proteinExistence type="predicted"/>
<dbReference type="RefSeq" id="WP_179169875.1">
    <property type="nucleotide sequence ID" value="NZ_CP058529.1"/>
</dbReference>
<dbReference type="OrthoDB" id="313554at2157"/>
<gene>
    <name evidence="2" type="ORF">HUG10_12420</name>
</gene>
<dbReference type="KEGG" id="halg:HUG10_12420"/>
<keyword evidence="1" id="KW-1133">Transmembrane helix</keyword>
<feature type="transmembrane region" description="Helical" evidence="1">
    <location>
        <begin position="94"/>
        <end position="114"/>
    </location>
</feature>
<name>A0A7D5KV20_9EURY</name>
<evidence type="ECO:0000256" key="1">
    <source>
        <dbReference type="SAM" id="Phobius"/>
    </source>
</evidence>
<keyword evidence="3" id="KW-1185">Reference proteome</keyword>
<sequence>MPSSVPPWRYGVALFPLAPLASLGSTAGTRLFFGLSLRGHAGETEALAAVLAFLLSAVLSWAGVVVALLVIAALVLDARALRRGDAAFSPQPALAALLGFVHLAASALPPLYVFSVPPLGYYTYRRFA</sequence>
<evidence type="ECO:0000313" key="2">
    <source>
        <dbReference type="EMBL" id="QLG28300.1"/>
    </source>
</evidence>
<keyword evidence="1" id="KW-0472">Membrane</keyword>
<keyword evidence="1" id="KW-0812">Transmembrane</keyword>
<accession>A0A7D5KV20</accession>
<feature type="transmembrane region" description="Helical" evidence="1">
    <location>
        <begin position="51"/>
        <end position="74"/>
    </location>
</feature>
<dbReference type="GeneID" id="56029651"/>